<dbReference type="FunCoup" id="A0A3G9JQZ6">
    <property type="interactions" value="122"/>
</dbReference>
<dbReference type="PANTHER" id="PTHR31302:SF31">
    <property type="entry name" value="PHOSPHODIESTERASE YAEI"/>
    <property type="match status" value="1"/>
</dbReference>
<reference evidence="4 5" key="1">
    <citation type="submission" date="2018-11" db="EMBL/GenBank/DDBJ databases">
        <title>Novel Erysipelotrichaceae bacterium isolated from small intestine of a swine.</title>
        <authorList>
            <person name="Kim J.S."/>
            <person name="Choe H."/>
            <person name="Lee Y.R."/>
            <person name="Kim K.M."/>
            <person name="Park D.S."/>
        </authorList>
    </citation>
    <scope>NUCLEOTIDE SEQUENCE [LARGE SCALE GENOMIC DNA]</scope>
    <source>
        <strain evidence="4 5">SG0102</strain>
    </source>
</reference>
<dbReference type="InterPro" id="IPR029052">
    <property type="entry name" value="Metallo-depent_PP-like"/>
</dbReference>
<keyword evidence="1" id="KW-0479">Metal-binding</keyword>
<dbReference type="SUPFAM" id="SSF56300">
    <property type="entry name" value="Metallo-dependent phosphatases"/>
    <property type="match status" value="1"/>
</dbReference>
<dbReference type="GO" id="GO:0009245">
    <property type="term" value="P:lipid A biosynthetic process"/>
    <property type="evidence" value="ECO:0007669"/>
    <property type="project" value="TreeGrafter"/>
</dbReference>
<dbReference type="AlphaFoldDB" id="A0A3G9JQZ6"/>
<gene>
    <name evidence="4" type="ORF">SG0102_16220</name>
</gene>
<protein>
    <submittedName>
        <fullName evidence="4">Phosphoesterase</fullName>
    </submittedName>
</protein>
<organism evidence="4 5">
    <name type="scientific">Intestinibaculum porci</name>
    <dbReference type="NCBI Taxonomy" id="2487118"/>
    <lineage>
        <taxon>Bacteria</taxon>
        <taxon>Bacillati</taxon>
        <taxon>Bacillota</taxon>
        <taxon>Erysipelotrichia</taxon>
        <taxon>Erysipelotrichales</taxon>
        <taxon>Erysipelotrichaceae</taxon>
        <taxon>Intestinibaculum</taxon>
    </lineage>
</organism>
<dbReference type="CDD" id="cd07385">
    <property type="entry name" value="MPP_YkuE_C"/>
    <property type="match status" value="1"/>
</dbReference>
<dbReference type="InParanoid" id="A0A3G9JQZ6"/>
<name>A0A3G9JQZ6_9FIRM</name>
<feature type="domain" description="Calcineurin-like phosphoesterase" evidence="3">
    <location>
        <begin position="43"/>
        <end position="214"/>
    </location>
</feature>
<dbReference type="GO" id="GO:0046872">
    <property type="term" value="F:metal ion binding"/>
    <property type="evidence" value="ECO:0007669"/>
    <property type="project" value="UniProtKB-KW"/>
</dbReference>
<dbReference type="GO" id="GO:0016020">
    <property type="term" value="C:membrane"/>
    <property type="evidence" value="ECO:0007669"/>
    <property type="project" value="GOC"/>
</dbReference>
<sequence length="277" mass="31054">MKKALIPLALGALMTMYVRDNKSLTIKRLDIADERIPVSFDGFRILQITDVHQAKFGYKQHRLLKKAKSCAPDLIVITGDVIVNSHTPLGEVIDYVKSLQTIAPVYFICGNHETLLNKTDLMQFILGLKICGVTVLRNETVRLYQGKDEILLSGIDDPSFKAHKTIEQAQIIDEEVKGLGESQMYRILLSHRPECFDVYVKHQIPLVLCGHTHAGQIRFPFIGALVAPHQKLFPTYDRGLFEKGATKMYISAGLGASDIALRVLNPPEMTLVTLHHQ</sequence>
<dbReference type="GO" id="GO:0008758">
    <property type="term" value="F:UDP-2,3-diacylglucosamine hydrolase activity"/>
    <property type="evidence" value="ECO:0007669"/>
    <property type="project" value="TreeGrafter"/>
</dbReference>
<evidence type="ECO:0000313" key="5">
    <source>
        <dbReference type="Proteomes" id="UP000268059"/>
    </source>
</evidence>
<dbReference type="InterPro" id="IPR004843">
    <property type="entry name" value="Calcineurin-like_PHP"/>
</dbReference>
<dbReference type="KEGG" id="ebm:SG0102_16220"/>
<keyword evidence="2" id="KW-0378">Hydrolase</keyword>
<dbReference type="RefSeq" id="WP_125119522.1">
    <property type="nucleotide sequence ID" value="NZ_AP019309.1"/>
</dbReference>
<evidence type="ECO:0000256" key="1">
    <source>
        <dbReference type="ARBA" id="ARBA00022723"/>
    </source>
</evidence>
<keyword evidence="5" id="KW-1185">Reference proteome</keyword>
<evidence type="ECO:0000313" key="4">
    <source>
        <dbReference type="EMBL" id="BBH26688.1"/>
    </source>
</evidence>
<accession>A0A3G9JQZ6</accession>
<dbReference type="InterPro" id="IPR051158">
    <property type="entry name" value="Metallophosphoesterase_sf"/>
</dbReference>
<dbReference type="OrthoDB" id="9780884at2"/>
<dbReference type="Gene3D" id="3.60.21.10">
    <property type="match status" value="1"/>
</dbReference>
<proteinExistence type="predicted"/>
<evidence type="ECO:0000259" key="3">
    <source>
        <dbReference type="Pfam" id="PF00149"/>
    </source>
</evidence>
<dbReference type="EMBL" id="AP019309">
    <property type="protein sequence ID" value="BBH26688.1"/>
    <property type="molecule type" value="Genomic_DNA"/>
</dbReference>
<dbReference type="Proteomes" id="UP000268059">
    <property type="component" value="Chromosome"/>
</dbReference>
<dbReference type="Pfam" id="PF00149">
    <property type="entry name" value="Metallophos"/>
    <property type="match status" value="1"/>
</dbReference>
<dbReference type="PANTHER" id="PTHR31302">
    <property type="entry name" value="TRANSMEMBRANE PROTEIN WITH METALLOPHOSPHOESTERASE DOMAIN-RELATED"/>
    <property type="match status" value="1"/>
</dbReference>
<evidence type="ECO:0000256" key="2">
    <source>
        <dbReference type="ARBA" id="ARBA00022801"/>
    </source>
</evidence>